<comment type="caution">
    <text evidence="1">The sequence shown here is derived from an EMBL/GenBank/DDBJ whole genome shotgun (WGS) entry which is preliminary data.</text>
</comment>
<name>A0ACB6QHE6_9PLEO</name>
<reference evidence="1" key="1">
    <citation type="journal article" date="2020" name="Stud. Mycol.">
        <title>101 Dothideomycetes genomes: a test case for predicting lifestyles and emergence of pathogens.</title>
        <authorList>
            <person name="Haridas S."/>
            <person name="Albert R."/>
            <person name="Binder M."/>
            <person name="Bloem J."/>
            <person name="Labutti K."/>
            <person name="Salamov A."/>
            <person name="Andreopoulos B."/>
            <person name="Baker S."/>
            <person name="Barry K."/>
            <person name="Bills G."/>
            <person name="Bluhm B."/>
            <person name="Cannon C."/>
            <person name="Castanera R."/>
            <person name="Culley D."/>
            <person name="Daum C."/>
            <person name="Ezra D."/>
            <person name="Gonzalez J."/>
            <person name="Henrissat B."/>
            <person name="Kuo A."/>
            <person name="Liang C."/>
            <person name="Lipzen A."/>
            <person name="Lutzoni F."/>
            <person name="Magnuson J."/>
            <person name="Mondo S."/>
            <person name="Nolan M."/>
            <person name="Ohm R."/>
            <person name="Pangilinan J."/>
            <person name="Park H.-J."/>
            <person name="Ramirez L."/>
            <person name="Alfaro M."/>
            <person name="Sun H."/>
            <person name="Tritt A."/>
            <person name="Yoshinaga Y."/>
            <person name="Zwiers L.-H."/>
            <person name="Turgeon B."/>
            <person name="Goodwin S."/>
            <person name="Spatafora J."/>
            <person name="Crous P."/>
            <person name="Grigoriev I."/>
        </authorList>
    </citation>
    <scope>NUCLEOTIDE SEQUENCE</scope>
    <source>
        <strain evidence="1">ATCC 200398</strain>
    </source>
</reference>
<keyword evidence="2" id="KW-1185">Reference proteome</keyword>
<accession>A0ACB6QHE6</accession>
<protein>
    <submittedName>
        <fullName evidence="1">Uncharacterized protein</fullName>
    </submittedName>
</protein>
<sequence>MARTREPPSDKNEIQQFRDKVEGDKKDLKTLLQKGMNQAQRERDRRINDIASAISEALLPASVNDQGVNQPQTTFPGTEIAGNPIFASAAQMLEASRGLVKEYDRMEERAAKAFPRKEQHMTEVWQQDVRNTERQLDLGYKIALRNVKKVLGVEGAKDEMKGAEEDREDMEGEEEMSEPPLNYELRKALRYAERGVKRMVKGLPKDEAMDI</sequence>
<proteinExistence type="predicted"/>
<gene>
    <name evidence="1" type="ORF">BDR25DRAFT_239596</name>
</gene>
<evidence type="ECO:0000313" key="2">
    <source>
        <dbReference type="Proteomes" id="UP000799755"/>
    </source>
</evidence>
<dbReference type="EMBL" id="MU003529">
    <property type="protein sequence ID" value="KAF2465532.1"/>
    <property type="molecule type" value="Genomic_DNA"/>
</dbReference>
<dbReference type="Proteomes" id="UP000799755">
    <property type="component" value="Unassembled WGS sequence"/>
</dbReference>
<evidence type="ECO:0000313" key="1">
    <source>
        <dbReference type="EMBL" id="KAF2465532.1"/>
    </source>
</evidence>
<organism evidence="1 2">
    <name type="scientific">Lindgomyces ingoldianus</name>
    <dbReference type="NCBI Taxonomy" id="673940"/>
    <lineage>
        <taxon>Eukaryota</taxon>
        <taxon>Fungi</taxon>
        <taxon>Dikarya</taxon>
        <taxon>Ascomycota</taxon>
        <taxon>Pezizomycotina</taxon>
        <taxon>Dothideomycetes</taxon>
        <taxon>Pleosporomycetidae</taxon>
        <taxon>Pleosporales</taxon>
        <taxon>Lindgomycetaceae</taxon>
        <taxon>Lindgomyces</taxon>
    </lineage>
</organism>